<feature type="compositionally biased region" description="Polar residues" evidence="1">
    <location>
        <begin position="173"/>
        <end position="188"/>
    </location>
</feature>
<reference evidence="2" key="1">
    <citation type="submission" date="2020-10" db="EMBL/GenBank/DDBJ databases">
        <title>Sequencing the genomes of 1000 actinobacteria strains.</title>
        <authorList>
            <person name="Klenk H.-P."/>
        </authorList>
    </citation>
    <scope>NUCLEOTIDE SEQUENCE</scope>
    <source>
        <strain evidence="2">DSM 45354</strain>
    </source>
</reference>
<dbReference type="Proteomes" id="UP000638648">
    <property type="component" value="Unassembled WGS sequence"/>
</dbReference>
<proteinExistence type="predicted"/>
<evidence type="ECO:0000313" key="2">
    <source>
        <dbReference type="EMBL" id="MBE1609846.1"/>
    </source>
</evidence>
<accession>A0A927MZI6</accession>
<feature type="region of interest" description="Disordered" evidence="1">
    <location>
        <begin position="151"/>
        <end position="188"/>
    </location>
</feature>
<evidence type="ECO:0000313" key="3">
    <source>
        <dbReference type="Proteomes" id="UP000638648"/>
    </source>
</evidence>
<gene>
    <name evidence="2" type="ORF">HEB94_006694</name>
</gene>
<evidence type="ECO:0000256" key="1">
    <source>
        <dbReference type="SAM" id="MobiDB-lite"/>
    </source>
</evidence>
<feature type="compositionally biased region" description="Basic and acidic residues" evidence="1">
    <location>
        <begin position="88"/>
        <end position="97"/>
    </location>
</feature>
<keyword evidence="3" id="KW-1185">Reference proteome</keyword>
<feature type="region of interest" description="Disordered" evidence="1">
    <location>
        <begin position="73"/>
        <end position="133"/>
    </location>
</feature>
<dbReference type="AlphaFoldDB" id="A0A927MZI6"/>
<name>A0A927MZI6_9ACTN</name>
<organism evidence="2 3">
    <name type="scientific">Actinopolymorpha pittospori</name>
    <dbReference type="NCBI Taxonomy" id="648752"/>
    <lineage>
        <taxon>Bacteria</taxon>
        <taxon>Bacillati</taxon>
        <taxon>Actinomycetota</taxon>
        <taxon>Actinomycetes</taxon>
        <taxon>Propionibacteriales</taxon>
        <taxon>Actinopolymorphaceae</taxon>
        <taxon>Actinopolymorpha</taxon>
    </lineage>
</organism>
<sequence>MRWKLTADAITPCKSRIVFMARHARSRFTWFERLADLSITSPWWTRQTCPVTTHTRSCRRCCRGRTEFSAARASTARARSWRPVPKTPGKDIRDRLYRSRISSPRLAGTRGRRSSPSTGRSKPTGYTRSTARLGVRIKPVQGMCHLVPLTASRDGDLKGPGGAVARARRQGHGTCTTSTTQPSGGEAQ</sequence>
<feature type="compositionally biased region" description="Low complexity" evidence="1">
    <location>
        <begin position="114"/>
        <end position="125"/>
    </location>
</feature>
<dbReference type="EMBL" id="JADBEM010000001">
    <property type="protein sequence ID" value="MBE1609846.1"/>
    <property type="molecule type" value="Genomic_DNA"/>
</dbReference>
<protein>
    <submittedName>
        <fullName evidence="2">Uncharacterized protein</fullName>
    </submittedName>
</protein>
<comment type="caution">
    <text evidence="2">The sequence shown here is derived from an EMBL/GenBank/DDBJ whole genome shotgun (WGS) entry which is preliminary data.</text>
</comment>